<name>A0A8K0XP23_9AGAR</name>
<feature type="compositionally biased region" description="Low complexity" evidence="1">
    <location>
        <begin position="414"/>
        <end position="427"/>
    </location>
</feature>
<gene>
    <name evidence="3" type="ORF">BXZ70DRAFT_230036</name>
</gene>
<organism evidence="3 4">
    <name type="scientific">Cristinia sonorae</name>
    <dbReference type="NCBI Taxonomy" id="1940300"/>
    <lineage>
        <taxon>Eukaryota</taxon>
        <taxon>Fungi</taxon>
        <taxon>Dikarya</taxon>
        <taxon>Basidiomycota</taxon>
        <taxon>Agaricomycotina</taxon>
        <taxon>Agaricomycetes</taxon>
        <taxon>Agaricomycetidae</taxon>
        <taxon>Agaricales</taxon>
        <taxon>Pleurotineae</taxon>
        <taxon>Stephanosporaceae</taxon>
        <taxon>Cristinia</taxon>
    </lineage>
</organism>
<feature type="region of interest" description="Disordered" evidence="1">
    <location>
        <begin position="610"/>
        <end position="632"/>
    </location>
</feature>
<dbReference type="PROSITE" id="PS00463">
    <property type="entry name" value="ZN2_CY6_FUNGAL_1"/>
    <property type="match status" value="1"/>
</dbReference>
<feature type="region of interest" description="Disordered" evidence="1">
    <location>
        <begin position="380"/>
        <end position="437"/>
    </location>
</feature>
<feature type="compositionally biased region" description="Low complexity" evidence="1">
    <location>
        <begin position="808"/>
        <end position="823"/>
    </location>
</feature>
<dbReference type="PANTHER" id="PTHR47783">
    <property type="entry name" value="ZN(II)2CYS6 TRANSCRIPTION FACTOR (EUROFUNG)-RELATED"/>
    <property type="match status" value="1"/>
</dbReference>
<feature type="compositionally biased region" description="Polar residues" evidence="1">
    <location>
        <begin position="781"/>
        <end position="795"/>
    </location>
</feature>
<dbReference type="InterPro" id="IPR001138">
    <property type="entry name" value="Zn2Cys6_DnaBD"/>
</dbReference>
<dbReference type="SUPFAM" id="SSF57701">
    <property type="entry name" value="Zn2/Cys6 DNA-binding domain"/>
    <property type="match status" value="1"/>
</dbReference>
<dbReference type="AlphaFoldDB" id="A0A8K0XP23"/>
<feature type="region of interest" description="Disordered" evidence="1">
    <location>
        <begin position="449"/>
        <end position="489"/>
    </location>
</feature>
<sequence>MRSYPVSPVSSTSTGDDVSPLNSYRPSPISSRSTSPRPGSSGVQDTPQYPGPPAGQGQQVDYSSLFVMPEDSQSTQPDNWGNAIRAQAVWSRMAAAAPSGPPHRLSAAAQSEPGLAAPYLAEFQYYKPGSANKNMLFVHQPPPAVSRAAMAMESGPYQVTEFVHVPQTGTPAASTRLRTQKACETCRHRKAKCSGDRPVCGRCDERGLRCTYDDDTRAQRLEIRRERYCATRAARRGISSVERSRLRRRRTAQEDDVLQVNGQTYVAVDGNGRQERRRGYADGDVDMDMGTGAPGPSSASTLAPLARLSQAESYQYGYSEPGFGHMGRESYSGPGVQSDDDETELVIVEVPKGSKGRNLVDMLNPVAVHSLSALRAMHKDQRGQKRHAVTWPATVPTLPPMIDPRLQADHNQNSTSSSSSSSSSPAPTAAPTPARPRPTRFISVASLLSFPQSSTGPNSQTTSSPTSSSDTESIGVPRGDGSGDADDDMSIGWLETAKCVRYSEGSEAGSERGYVLDEDSRSFSFSIPSEKVSTFSELDSAMVPCTIPLRESSELSSPSRYSVDSAVGVPYSQFSSGSSTSSAGGASRYIGLEDAETADLQELFVRLMGPYASPTTSPPPSPHNEAPAAPRMSHTLSAPATIPTVGSRIPRPVGYGSIPVPPLPTRTVAAPVPPPLLEDTQSEPPLPSPYSPDPLAPSLAHHAMSEPLHDASSPEFSYGSFMSASGDTSAAFGNESSLFEEMFNFDEFELGNSADMVMGKDVSDEGYEAESSPIIFPTLAPYSTSPVPTTAANTDTEPDSEPQPGSPEPTSELPTSTSETSTLGDHSKSLMEEVLSFSLAPPPASTISASASLASCATEVSLESSGSFGDVVMASPVMVQ</sequence>
<dbReference type="GO" id="GO:0000981">
    <property type="term" value="F:DNA-binding transcription factor activity, RNA polymerase II-specific"/>
    <property type="evidence" value="ECO:0007669"/>
    <property type="project" value="InterPro"/>
</dbReference>
<accession>A0A8K0XP23</accession>
<proteinExistence type="predicted"/>
<dbReference type="OrthoDB" id="2441642at2759"/>
<reference evidence="3" key="1">
    <citation type="journal article" date="2021" name="New Phytol.">
        <title>Evolutionary innovations through gain and loss of genes in the ectomycorrhizal Boletales.</title>
        <authorList>
            <person name="Wu G."/>
            <person name="Miyauchi S."/>
            <person name="Morin E."/>
            <person name="Kuo A."/>
            <person name="Drula E."/>
            <person name="Varga T."/>
            <person name="Kohler A."/>
            <person name="Feng B."/>
            <person name="Cao Y."/>
            <person name="Lipzen A."/>
            <person name="Daum C."/>
            <person name="Hundley H."/>
            <person name="Pangilinan J."/>
            <person name="Johnson J."/>
            <person name="Barry K."/>
            <person name="LaButti K."/>
            <person name="Ng V."/>
            <person name="Ahrendt S."/>
            <person name="Min B."/>
            <person name="Choi I.G."/>
            <person name="Park H."/>
            <person name="Plett J.M."/>
            <person name="Magnuson J."/>
            <person name="Spatafora J.W."/>
            <person name="Nagy L.G."/>
            <person name="Henrissat B."/>
            <person name="Grigoriev I.V."/>
            <person name="Yang Z.L."/>
            <person name="Xu J."/>
            <person name="Martin F.M."/>
        </authorList>
    </citation>
    <scope>NUCLEOTIDE SEQUENCE</scope>
    <source>
        <strain evidence="3">KKN 215</strain>
    </source>
</reference>
<dbReference type="InterPro" id="IPR036864">
    <property type="entry name" value="Zn2-C6_fun-type_DNA-bd_sf"/>
</dbReference>
<dbReference type="Proteomes" id="UP000813824">
    <property type="component" value="Unassembled WGS sequence"/>
</dbReference>
<feature type="domain" description="Zn(2)-C6 fungal-type" evidence="2">
    <location>
        <begin position="182"/>
        <end position="212"/>
    </location>
</feature>
<dbReference type="PROSITE" id="PS50048">
    <property type="entry name" value="ZN2_CY6_FUNGAL_2"/>
    <property type="match status" value="1"/>
</dbReference>
<protein>
    <recommendedName>
        <fullName evidence="2">Zn(2)-C6 fungal-type domain-containing protein</fullName>
    </recommendedName>
</protein>
<keyword evidence="4" id="KW-1185">Reference proteome</keyword>
<dbReference type="Gene3D" id="4.10.240.10">
    <property type="entry name" value="Zn(2)-C6 fungal-type DNA-binding domain"/>
    <property type="match status" value="1"/>
</dbReference>
<feature type="compositionally biased region" description="Low complexity" evidence="1">
    <location>
        <begin position="1"/>
        <end position="41"/>
    </location>
</feature>
<dbReference type="PANTHER" id="PTHR47783:SF1">
    <property type="entry name" value="ZN(II)2CYS6 TRANSCRIPTION FACTOR (EUROFUNG)"/>
    <property type="match status" value="1"/>
</dbReference>
<dbReference type="SMART" id="SM00066">
    <property type="entry name" value="GAL4"/>
    <property type="match status" value="1"/>
</dbReference>
<feature type="compositionally biased region" description="Pro residues" evidence="1">
    <location>
        <begin position="684"/>
        <end position="695"/>
    </location>
</feature>
<dbReference type="CDD" id="cd00067">
    <property type="entry name" value="GAL4"/>
    <property type="match status" value="1"/>
</dbReference>
<feature type="region of interest" description="Disordered" evidence="1">
    <location>
        <begin position="656"/>
        <end position="699"/>
    </location>
</feature>
<dbReference type="GO" id="GO:0008270">
    <property type="term" value="F:zinc ion binding"/>
    <property type="evidence" value="ECO:0007669"/>
    <property type="project" value="InterPro"/>
</dbReference>
<comment type="caution">
    <text evidence="3">The sequence shown here is derived from an EMBL/GenBank/DDBJ whole genome shotgun (WGS) entry which is preliminary data.</text>
</comment>
<dbReference type="Pfam" id="PF00172">
    <property type="entry name" value="Zn_clus"/>
    <property type="match status" value="1"/>
</dbReference>
<dbReference type="EMBL" id="JAEVFJ010000019">
    <property type="protein sequence ID" value="KAH8099512.1"/>
    <property type="molecule type" value="Genomic_DNA"/>
</dbReference>
<evidence type="ECO:0000256" key="1">
    <source>
        <dbReference type="SAM" id="MobiDB-lite"/>
    </source>
</evidence>
<feature type="compositionally biased region" description="Low complexity" evidence="1">
    <location>
        <begin position="453"/>
        <end position="473"/>
    </location>
</feature>
<feature type="region of interest" description="Disordered" evidence="1">
    <location>
        <begin position="778"/>
        <end position="826"/>
    </location>
</feature>
<evidence type="ECO:0000259" key="2">
    <source>
        <dbReference type="PROSITE" id="PS50048"/>
    </source>
</evidence>
<feature type="region of interest" description="Disordered" evidence="1">
    <location>
        <begin position="1"/>
        <end position="59"/>
    </location>
</feature>
<evidence type="ECO:0000313" key="3">
    <source>
        <dbReference type="EMBL" id="KAH8099512.1"/>
    </source>
</evidence>
<evidence type="ECO:0000313" key="4">
    <source>
        <dbReference type="Proteomes" id="UP000813824"/>
    </source>
</evidence>